<organism evidence="2 3">
    <name type="scientific">Ensete ventricosum</name>
    <name type="common">Abyssinian banana</name>
    <name type="synonym">Musa ensete</name>
    <dbReference type="NCBI Taxonomy" id="4639"/>
    <lineage>
        <taxon>Eukaryota</taxon>
        <taxon>Viridiplantae</taxon>
        <taxon>Streptophyta</taxon>
        <taxon>Embryophyta</taxon>
        <taxon>Tracheophyta</taxon>
        <taxon>Spermatophyta</taxon>
        <taxon>Magnoliopsida</taxon>
        <taxon>Liliopsida</taxon>
        <taxon>Zingiberales</taxon>
        <taxon>Musaceae</taxon>
        <taxon>Ensete</taxon>
    </lineage>
</organism>
<accession>A0A426ZHW1</accession>
<protein>
    <submittedName>
        <fullName evidence="2">Uncharacterized protein</fullName>
    </submittedName>
</protein>
<feature type="compositionally biased region" description="Basic and acidic residues" evidence="1">
    <location>
        <begin position="52"/>
        <end position="77"/>
    </location>
</feature>
<name>A0A426ZHW1_ENSVE</name>
<feature type="region of interest" description="Disordered" evidence="1">
    <location>
        <begin position="52"/>
        <end position="86"/>
    </location>
</feature>
<gene>
    <name evidence="2" type="ORF">B296_00015281</name>
</gene>
<evidence type="ECO:0000313" key="3">
    <source>
        <dbReference type="Proteomes" id="UP000287651"/>
    </source>
</evidence>
<reference evidence="2 3" key="1">
    <citation type="journal article" date="2014" name="Agronomy (Basel)">
        <title>A Draft Genome Sequence for Ensete ventricosum, the Drought-Tolerant Tree Against Hunger.</title>
        <authorList>
            <person name="Harrison J."/>
            <person name="Moore K.A."/>
            <person name="Paszkiewicz K."/>
            <person name="Jones T."/>
            <person name="Grant M."/>
            <person name="Ambacheew D."/>
            <person name="Muzemil S."/>
            <person name="Studholme D.J."/>
        </authorList>
    </citation>
    <scope>NUCLEOTIDE SEQUENCE [LARGE SCALE GENOMIC DNA]</scope>
</reference>
<evidence type="ECO:0000256" key="1">
    <source>
        <dbReference type="SAM" id="MobiDB-lite"/>
    </source>
</evidence>
<comment type="caution">
    <text evidence="2">The sequence shown here is derived from an EMBL/GenBank/DDBJ whole genome shotgun (WGS) entry which is preliminary data.</text>
</comment>
<sequence length="132" mass="15683">MPLARQQKDLNITSLQSYMIALDDAIDVKLETFEAHMEDKLRALFKEFRLSRSESPKRSQCEESSNRKQNQFEKGDQAQDSTYPRMRMNFPRWEDRGPIRWILRDARYFHFHKTLEASMVDIATMHLEGDAI</sequence>
<dbReference type="EMBL" id="AMZH03006552">
    <property type="protein sequence ID" value="RRT63555.1"/>
    <property type="molecule type" value="Genomic_DNA"/>
</dbReference>
<proteinExistence type="predicted"/>
<dbReference type="Proteomes" id="UP000287651">
    <property type="component" value="Unassembled WGS sequence"/>
</dbReference>
<dbReference type="AlphaFoldDB" id="A0A426ZHW1"/>
<evidence type="ECO:0000313" key="2">
    <source>
        <dbReference type="EMBL" id="RRT63555.1"/>
    </source>
</evidence>